<keyword evidence="2" id="KW-1133">Transmembrane helix</keyword>
<dbReference type="Pfam" id="PF01841">
    <property type="entry name" value="Transglut_core"/>
    <property type="match status" value="1"/>
</dbReference>
<dbReference type="InterPro" id="IPR002931">
    <property type="entry name" value="Transglutaminase-like"/>
</dbReference>
<dbReference type="Gene3D" id="3.10.620.30">
    <property type="match status" value="1"/>
</dbReference>
<feature type="transmembrane region" description="Helical" evidence="2">
    <location>
        <begin position="106"/>
        <end position="126"/>
    </location>
</feature>
<evidence type="ECO:0000313" key="4">
    <source>
        <dbReference type="EMBL" id="QPE04017.1"/>
    </source>
</evidence>
<gene>
    <name evidence="4" type="ORF">IT882_12405</name>
</gene>
<feature type="transmembrane region" description="Helical" evidence="2">
    <location>
        <begin position="156"/>
        <end position="172"/>
    </location>
</feature>
<feature type="transmembrane region" description="Helical" evidence="2">
    <location>
        <begin position="45"/>
        <end position="65"/>
    </location>
</feature>
<evidence type="ECO:0000256" key="1">
    <source>
        <dbReference type="SAM" id="MobiDB-lite"/>
    </source>
</evidence>
<evidence type="ECO:0000313" key="5">
    <source>
        <dbReference type="Proteomes" id="UP000594480"/>
    </source>
</evidence>
<feature type="transmembrane region" description="Helical" evidence="2">
    <location>
        <begin position="133"/>
        <end position="150"/>
    </location>
</feature>
<dbReference type="PANTHER" id="PTHR42736:SF1">
    <property type="entry name" value="PROTEIN-GLUTAMINE GAMMA-GLUTAMYLTRANSFERASE"/>
    <property type="match status" value="1"/>
</dbReference>
<accession>A0A7S8MVK7</accession>
<feature type="compositionally biased region" description="Low complexity" evidence="1">
    <location>
        <begin position="537"/>
        <end position="559"/>
    </location>
</feature>
<dbReference type="PANTHER" id="PTHR42736">
    <property type="entry name" value="PROTEIN-GLUTAMINE GAMMA-GLUTAMYLTRANSFERASE"/>
    <property type="match status" value="1"/>
</dbReference>
<dbReference type="SMART" id="SM00460">
    <property type="entry name" value="TGc"/>
    <property type="match status" value="1"/>
</dbReference>
<dbReference type="EMBL" id="CP064760">
    <property type="protein sequence ID" value="QPE04017.1"/>
    <property type="molecule type" value="Genomic_DNA"/>
</dbReference>
<evidence type="ECO:0000256" key="2">
    <source>
        <dbReference type="SAM" id="Phobius"/>
    </source>
</evidence>
<feature type="transmembrane region" description="Helical" evidence="2">
    <location>
        <begin position="184"/>
        <end position="205"/>
    </location>
</feature>
<dbReference type="SUPFAM" id="SSF54001">
    <property type="entry name" value="Cysteine proteinases"/>
    <property type="match status" value="1"/>
</dbReference>
<proteinExistence type="predicted"/>
<dbReference type="KEGG" id="msf:IT882_12405"/>
<dbReference type="AlphaFoldDB" id="A0A7S8MVK7"/>
<dbReference type="Pfam" id="PF11992">
    <property type="entry name" value="TgpA_N"/>
    <property type="match status" value="1"/>
</dbReference>
<feature type="region of interest" description="Disordered" evidence="1">
    <location>
        <begin position="529"/>
        <end position="566"/>
    </location>
</feature>
<keyword evidence="2" id="KW-0472">Membrane</keyword>
<reference evidence="4 5" key="1">
    <citation type="submission" date="2020-11" db="EMBL/GenBank/DDBJ databases">
        <title>Amino acid is mineralized and recycled by bacteria in oceanic microbiome.</title>
        <authorList>
            <person name="Zheng L.Y."/>
        </authorList>
    </citation>
    <scope>NUCLEOTIDE SEQUENCE [LARGE SCALE GENOMIC DNA]</scope>
    <source>
        <strain evidence="4 5">A32-1</strain>
    </source>
</reference>
<evidence type="ECO:0000259" key="3">
    <source>
        <dbReference type="SMART" id="SM00460"/>
    </source>
</evidence>
<organism evidence="4 5">
    <name type="scientific">Microbacterium schleiferi</name>
    <dbReference type="NCBI Taxonomy" id="69362"/>
    <lineage>
        <taxon>Bacteria</taxon>
        <taxon>Bacillati</taxon>
        <taxon>Actinomycetota</taxon>
        <taxon>Actinomycetes</taxon>
        <taxon>Micrococcales</taxon>
        <taxon>Microbacteriaceae</taxon>
        <taxon>Microbacterium</taxon>
    </lineage>
</organism>
<dbReference type="RefSeq" id="WP_195692108.1">
    <property type="nucleotide sequence ID" value="NZ_CP064760.1"/>
</dbReference>
<protein>
    <submittedName>
        <fullName evidence="4">Transglutaminase domain-containing protein</fullName>
    </submittedName>
</protein>
<feature type="transmembrane region" description="Helical" evidence="2">
    <location>
        <begin position="19"/>
        <end position="38"/>
    </location>
</feature>
<keyword evidence="2" id="KW-0812">Transmembrane</keyword>
<feature type="transmembrane region" description="Helical" evidence="2">
    <location>
        <begin position="577"/>
        <end position="599"/>
    </location>
</feature>
<dbReference type="InterPro" id="IPR052901">
    <property type="entry name" value="Bact_TGase-like"/>
</dbReference>
<dbReference type="InterPro" id="IPR021878">
    <property type="entry name" value="TgpA_N"/>
</dbReference>
<sequence>MIGIIAALLPVTRVVSPGAWVWGTLGLSAAIMVTGFLLRRTRMSAIGISAIELALTVGVVTVVFLRDTALWGVLPVFASVDQAANLVVTASEEIFYSAAPMVPTPALSFMIVGAAGLFTIAVDHIALTARMPLLAGVALFTVSLIPALAVPSAVNLWSFGLLAAAILLLLRAETRGREPRVGRASGASAVAAGIGALALIATLIITPSLPQPAPRVASGSGTAGIDASLSLGQDLRRPEQIEVLRMRSSAPLPPYLRVATLSEFTGAVWQPDRTWALPLDSGGVFGDVETTPGIEVADYLTTVEITDLSSSWLPVPFPAVGVDGLSGSWNAMPLNRTVVGENGATQGQSYVVETSVPEPTLDQIRGADANPNRVRDTASALPENLPEIIASTAEEITAGTTNDYDALIALQSWFRGSDFRYSLDAPVEQGFDGSGADAVAAFLEVKSGYCVHYASAFALMARTLDMPSRIVVGYLPGVNTSTVVEGQTVRSVLSGQLHAWPEVYFDGIGWVAFEPTNSLGTATRFGSATDTAENDATDPTPTATSAPSATPQPTRSAPTDNLDTSDASAALPAQRNLVALGWGAVAVGLLALLAAPGIVAELRRRRLLAAAAAGDSVAAWTVVRDTAVDLGIRVSGSDTPRMLGERLVREHDVDADAMNLVVSAIERASYAPAGVGVVARTSETAVGTAADPAGSESRELATAARDTRTQLMLAATPGRRSLALIAPRSLVFGLVVRQR</sequence>
<feature type="domain" description="Transglutaminase-like" evidence="3">
    <location>
        <begin position="442"/>
        <end position="517"/>
    </location>
</feature>
<dbReference type="InterPro" id="IPR038765">
    <property type="entry name" value="Papain-like_cys_pep_sf"/>
</dbReference>
<name>A0A7S8MVK7_9MICO</name>
<keyword evidence="5" id="KW-1185">Reference proteome</keyword>
<dbReference type="Proteomes" id="UP000594480">
    <property type="component" value="Chromosome"/>
</dbReference>